<evidence type="ECO:0000313" key="3">
    <source>
        <dbReference type="Proteomes" id="UP001583280"/>
    </source>
</evidence>
<feature type="compositionally biased region" description="Polar residues" evidence="1">
    <location>
        <begin position="109"/>
        <end position="127"/>
    </location>
</feature>
<comment type="caution">
    <text evidence="2">The sequence shown here is derived from an EMBL/GenBank/DDBJ whole genome shotgun (WGS) entry which is preliminary data.</text>
</comment>
<accession>A0ABR3Z669</accession>
<evidence type="ECO:0000313" key="2">
    <source>
        <dbReference type="EMBL" id="KAL1895009.1"/>
    </source>
</evidence>
<feature type="compositionally biased region" description="Polar residues" evidence="1">
    <location>
        <begin position="52"/>
        <end position="71"/>
    </location>
</feature>
<name>A0ABR3Z669_9PEZI</name>
<sequence>MDEAYNKHARKNRSLNNLNFTSMAPVTSRMTPIDIAPSAEANAEAEGFPFYQTPTPTTDSRNSAFGSQNHVHFSAPVSPSHGIQGNGNNSGLTPITPRRPALMAKSKSHANFSTHRQPSASSQNPRLNSKRPPPFERQDSDWLPRAGAVMANSAREFKGQSWLVSRDSSTSFASLRSGSHFYDGNEDDNDGKIACYQRSHAENERITDTRASLKRGSYPASAMASPSTSRHGSRHHSRNQSRVSFAGLTFTQTEPEVAVSKTKDRLMLESMMGPDFVALVDRLEAEEVSRESQGLQPNPQDEEAAVRRLIREGVTQSSWINMLMGWNLSVEGGADLEECEGDLEEDRLFNPDRRRVFQRHFEGVSNVPEERVEPPKTDEGGWSDAEWLLSVVSKVIL</sequence>
<dbReference type="Pfam" id="PF13136">
    <property type="entry name" value="DUF3984"/>
    <property type="match status" value="1"/>
</dbReference>
<protein>
    <submittedName>
        <fullName evidence="2">Uncharacterized protein</fullName>
    </submittedName>
</protein>
<feature type="region of interest" description="Disordered" evidence="1">
    <location>
        <begin position="49"/>
        <end position="142"/>
    </location>
</feature>
<dbReference type="EMBL" id="JAWDJO010000080">
    <property type="protein sequence ID" value="KAL1895009.1"/>
    <property type="molecule type" value="Genomic_DNA"/>
</dbReference>
<organism evidence="2 3">
    <name type="scientific">Ceratocystis pirilliformis</name>
    <dbReference type="NCBI Taxonomy" id="259994"/>
    <lineage>
        <taxon>Eukaryota</taxon>
        <taxon>Fungi</taxon>
        <taxon>Dikarya</taxon>
        <taxon>Ascomycota</taxon>
        <taxon>Pezizomycotina</taxon>
        <taxon>Sordariomycetes</taxon>
        <taxon>Hypocreomycetidae</taxon>
        <taxon>Microascales</taxon>
        <taxon>Ceratocystidaceae</taxon>
        <taxon>Ceratocystis</taxon>
    </lineage>
</organism>
<dbReference type="Proteomes" id="UP001583280">
    <property type="component" value="Unassembled WGS sequence"/>
</dbReference>
<keyword evidence="3" id="KW-1185">Reference proteome</keyword>
<proteinExistence type="predicted"/>
<feature type="compositionally biased region" description="Basic and acidic residues" evidence="1">
    <location>
        <begin position="133"/>
        <end position="142"/>
    </location>
</feature>
<dbReference type="InterPro" id="IPR025040">
    <property type="entry name" value="DUF3984"/>
</dbReference>
<gene>
    <name evidence="2" type="ORF">Cpir12675_003425</name>
</gene>
<reference evidence="2 3" key="1">
    <citation type="journal article" date="2024" name="IMA Fungus">
        <title>IMA Genome - F19 : A genome assembly and annotation guide to empower mycologists, including annotated draft genome sequences of Ceratocystis pirilliformis, Diaporthe australafricana, Fusarium ophioides, Paecilomyces lecythidis, and Sporothrix stenoceras.</title>
        <authorList>
            <person name="Aylward J."/>
            <person name="Wilson A.M."/>
            <person name="Visagie C.M."/>
            <person name="Spraker J."/>
            <person name="Barnes I."/>
            <person name="Buitendag C."/>
            <person name="Ceriani C."/>
            <person name="Del Mar Angel L."/>
            <person name="du Plessis D."/>
            <person name="Fuchs T."/>
            <person name="Gasser K."/>
            <person name="Kramer D."/>
            <person name="Li W."/>
            <person name="Munsamy K."/>
            <person name="Piso A."/>
            <person name="Price J.L."/>
            <person name="Sonnekus B."/>
            <person name="Thomas C."/>
            <person name="van der Nest A."/>
            <person name="van Dijk A."/>
            <person name="van Heerden A."/>
            <person name="van Vuuren N."/>
            <person name="Yilmaz N."/>
            <person name="Duong T.A."/>
            <person name="van der Merwe N.A."/>
            <person name="Wingfield M.J."/>
            <person name="Wingfield B.D."/>
        </authorList>
    </citation>
    <scope>NUCLEOTIDE SEQUENCE [LARGE SCALE GENOMIC DNA]</scope>
    <source>
        <strain evidence="2 3">CMW 12675</strain>
    </source>
</reference>
<evidence type="ECO:0000256" key="1">
    <source>
        <dbReference type="SAM" id="MobiDB-lite"/>
    </source>
</evidence>
<feature type="compositionally biased region" description="Polar residues" evidence="1">
    <location>
        <begin position="81"/>
        <end position="93"/>
    </location>
</feature>
<feature type="region of interest" description="Disordered" evidence="1">
    <location>
        <begin position="201"/>
        <end position="240"/>
    </location>
</feature>